<comment type="caution">
    <text evidence="7">The sequence shown here is derived from an EMBL/GenBank/DDBJ whole genome shotgun (WGS) entry which is preliminary data.</text>
</comment>
<sequence length="468" mass="51597">MRQTTQPIISLKDKTLIPWGVVLLCVLIGTVWYFVPHPLVVIVFGLLPIAILFTLRFPVPIGLMFIVFSFFRIHEALPMLYTLRIPLMLSLATISTLSWHLFISQKIRIYYRPEMIAFLVFFILVFIGIVFAGNRPEAISYFKSTFIKIGIMTPVLAWLLCEVSHFKLTLIMVTCGGLIVGFVTMFNKLSGIGLVEETRVTVGRELGSVLGDPNDLALVLLFPFSFAISVLMTKGLSFKFRLLGFIATSTLFSAIMATQSRGGLLGILAVVGIVAFRRVKSKTLFFVAGGIATLLLFVMAGISGRKSGGAAEEGLDESAMGRLHAWEAAFGMAVDNPITGVGINNFYFNYYFYSKYWDGLNHAVHSTWFGVLAETGFVGLIAFLTMVIITFKTARNTLHKVTTVNHQSGYQFSPVIRAISEGNLAGVAAFCVSGTFLTQGFTWPLYILIALTAAVAQFVENKGREYGQ</sequence>
<dbReference type="EMBL" id="BSPQ01000018">
    <property type="protein sequence ID" value="GLS92054.1"/>
    <property type="molecule type" value="Genomic_DNA"/>
</dbReference>
<keyword evidence="8" id="KW-1185">Reference proteome</keyword>
<accession>A0ABQ6E3U3</accession>
<evidence type="ECO:0000256" key="1">
    <source>
        <dbReference type="ARBA" id="ARBA00004141"/>
    </source>
</evidence>
<evidence type="ECO:0000256" key="4">
    <source>
        <dbReference type="ARBA" id="ARBA00023136"/>
    </source>
</evidence>
<feature type="transmembrane region" description="Helical" evidence="5">
    <location>
        <begin position="16"/>
        <end position="35"/>
    </location>
</feature>
<feature type="transmembrane region" description="Helical" evidence="5">
    <location>
        <begin position="83"/>
        <end position="103"/>
    </location>
</feature>
<dbReference type="InterPro" id="IPR007016">
    <property type="entry name" value="O-antigen_ligase-rel_domated"/>
</dbReference>
<feature type="transmembrane region" description="Helical" evidence="5">
    <location>
        <begin position="284"/>
        <end position="302"/>
    </location>
</feature>
<dbReference type="PANTHER" id="PTHR37422:SF13">
    <property type="entry name" value="LIPOPOLYSACCHARIDE BIOSYNTHESIS PROTEIN PA4999-RELATED"/>
    <property type="match status" value="1"/>
</dbReference>
<feature type="domain" description="O-antigen ligase-related" evidence="6">
    <location>
        <begin position="249"/>
        <end position="384"/>
    </location>
</feature>
<feature type="transmembrane region" description="Helical" evidence="5">
    <location>
        <begin position="263"/>
        <end position="279"/>
    </location>
</feature>
<evidence type="ECO:0000256" key="3">
    <source>
        <dbReference type="ARBA" id="ARBA00022989"/>
    </source>
</evidence>
<gene>
    <name evidence="7" type="primary">sypL</name>
    <name evidence="7" type="ORF">GCM10007916_31240</name>
</gene>
<keyword evidence="3 5" id="KW-1133">Transmembrane helix</keyword>
<keyword evidence="2 5" id="KW-0812">Transmembrane</keyword>
<organism evidence="7 8">
    <name type="scientific">Psychromonas marina</name>
    <dbReference type="NCBI Taxonomy" id="88364"/>
    <lineage>
        <taxon>Bacteria</taxon>
        <taxon>Pseudomonadati</taxon>
        <taxon>Pseudomonadota</taxon>
        <taxon>Gammaproteobacteria</taxon>
        <taxon>Alteromonadales</taxon>
        <taxon>Psychromonadaceae</taxon>
        <taxon>Psychromonas</taxon>
    </lineage>
</organism>
<evidence type="ECO:0000256" key="2">
    <source>
        <dbReference type="ARBA" id="ARBA00022692"/>
    </source>
</evidence>
<dbReference type="Pfam" id="PF04932">
    <property type="entry name" value="Wzy_C"/>
    <property type="match status" value="1"/>
</dbReference>
<feature type="transmembrane region" description="Helical" evidence="5">
    <location>
        <begin position="443"/>
        <end position="459"/>
    </location>
</feature>
<dbReference type="InterPro" id="IPR051533">
    <property type="entry name" value="WaaL-like"/>
</dbReference>
<proteinExistence type="predicted"/>
<feature type="transmembrane region" description="Helical" evidence="5">
    <location>
        <begin position="42"/>
        <end position="71"/>
    </location>
</feature>
<keyword evidence="4 5" id="KW-0472">Membrane</keyword>
<evidence type="ECO:0000313" key="7">
    <source>
        <dbReference type="EMBL" id="GLS92054.1"/>
    </source>
</evidence>
<evidence type="ECO:0000256" key="5">
    <source>
        <dbReference type="SAM" id="Phobius"/>
    </source>
</evidence>
<name>A0ABQ6E3U3_9GAMM</name>
<comment type="subcellular location">
    <subcellularLocation>
        <location evidence="1">Membrane</location>
        <topology evidence="1">Multi-pass membrane protein</topology>
    </subcellularLocation>
</comment>
<feature type="transmembrane region" description="Helical" evidence="5">
    <location>
        <begin position="139"/>
        <end position="161"/>
    </location>
</feature>
<feature type="transmembrane region" description="Helical" evidence="5">
    <location>
        <begin position="368"/>
        <end position="394"/>
    </location>
</feature>
<dbReference type="RefSeq" id="WP_284205150.1">
    <property type="nucleotide sequence ID" value="NZ_BSPQ01000018.1"/>
</dbReference>
<feature type="transmembrane region" description="Helical" evidence="5">
    <location>
        <begin position="115"/>
        <end position="133"/>
    </location>
</feature>
<reference evidence="8" key="1">
    <citation type="journal article" date="2019" name="Int. J. Syst. Evol. Microbiol.">
        <title>The Global Catalogue of Microorganisms (GCM) 10K type strain sequencing project: providing services to taxonomists for standard genome sequencing and annotation.</title>
        <authorList>
            <consortium name="The Broad Institute Genomics Platform"/>
            <consortium name="The Broad Institute Genome Sequencing Center for Infectious Disease"/>
            <person name="Wu L."/>
            <person name="Ma J."/>
        </authorList>
    </citation>
    <scope>NUCLEOTIDE SEQUENCE [LARGE SCALE GENOMIC DNA]</scope>
    <source>
        <strain evidence="8">NBRC 103166</strain>
    </source>
</reference>
<evidence type="ECO:0000259" key="6">
    <source>
        <dbReference type="Pfam" id="PF04932"/>
    </source>
</evidence>
<feature type="transmembrane region" description="Helical" evidence="5">
    <location>
        <begin position="216"/>
        <end position="233"/>
    </location>
</feature>
<feature type="transmembrane region" description="Helical" evidence="5">
    <location>
        <begin position="240"/>
        <end position="257"/>
    </location>
</feature>
<dbReference type="Proteomes" id="UP001157353">
    <property type="component" value="Unassembled WGS sequence"/>
</dbReference>
<feature type="transmembrane region" description="Helical" evidence="5">
    <location>
        <begin position="168"/>
        <end position="186"/>
    </location>
</feature>
<evidence type="ECO:0000313" key="8">
    <source>
        <dbReference type="Proteomes" id="UP001157353"/>
    </source>
</evidence>
<dbReference type="PANTHER" id="PTHR37422">
    <property type="entry name" value="TEICHURONIC ACID BIOSYNTHESIS PROTEIN TUAE"/>
    <property type="match status" value="1"/>
</dbReference>
<protein>
    <submittedName>
        <fullName evidence="7">Membrane protein</fullName>
    </submittedName>
</protein>